<organism evidence="2 4">
    <name type="scientific">Escherichia coli</name>
    <dbReference type="NCBI Taxonomy" id="562"/>
    <lineage>
        <taxon>Bacteria</taxon>
        <taxon>Pseudomonadati</taxon>
        <taxon>Pseudomonadota</taxon>
        <taxon>Gammaproteobacteria</taxon>
        <taxon>Enterobacterales</taxon>
        <taxon>Enterobacteriaceae</taxon>
        <taxon>Escherichia</taxon>
    </lineage>
</organism>
<proteinExistence type="predicted"/>
<evidence type="ECO:0000313" key="3">
    <source>
        <dbReference type="Proteomes" id="UP000250561"/>
    </source>
</evidence>
<accession>A0A0K4TWS5</accession>
<dbReference type="Proteomes" id="UP000250671">
    <property type="component" value="Unassembled WGS sequence"/>
</dbReference>
<dbReference type="EMBL" id="UCZA01000078">
    <property type="protein sequence ID" value="SQP91073.1"/>
    <property type="molecule type" value="Genomic_DNA"/>
</dbReference>
<evidence type="ECO:0000313" key="1">
    <source>
        <dbReference type="EMBL" id="SPW38530.1"/>
    </source>
</evidence>
<sequence>MVAVVQVDFSRRRVHRVHLVLHLLHGQAARCQPAAAFLTHPVSQDFTFQPVEHLHQHRREHHTATVFAAGLLKRIRQAAALRFRQLTGGGFNSDEWREAPRLINRLDAGSVVLYCGQPVAVPAVPGHLRFP</sequence>
<dbReference type="AlphaFoldDB" id="A0A0K4TWS5"/>
<dbReference type="EMBL" id="UARS01000002">
    <property type="protein sequence ID" value="SPW38530.1"/>
    <property type="molecule type" value="Genomic_DNA"/>
</dbReference>
<name>A0A0K4TWS5_ECOLX</name>
<evidence type="ECO:0000313" key="2">
    <source>
        <dbReference type="EMBL" id="SQP91073.1"/>
    </source>
</evidence>
<evidence type="ECO:0000313" key="4">
    <source>
        <dbReference type="Proteomes" id="UP000250671"/>
    </source>
</evidence>
<protein>
    <submittedName>
        <fullName evidence="2">Uncharacterized protein</fullName>
    </submittedName>
</protein>
<gene>
    <name evidence="1" type="ORF">NCTC11126_00244</name>
    <name evidence="2" type="ORF">SAMEA3752557_05580</name>
</gene>
<dbReference type="Proteomes" id="UP000250561">
    <property type="component" value="Unassembled WGS sequence"/>
</dbReference>
<reference evidence="3 4" key="1">
    <citation type="submission" date="2018-06" db="EMBL/GenBank/DDBJ databases">
        <authorList>
            <consortium name="Pathogen Informatics"/>
            <person name="Doyle S."/>
        </authorList>
    </citation>
    <scope>NUCLEOTIDE SEQUENCE [LARGE SCALE GENOMIC DNA]</scope>
    <source>
        <strain evidence="1 3">NCTC11126</strain>
        <strain evidence="2 4">VREC0535</strain>
    </source>
</reference>